<dbReference type="Proteomes" id="UP001295444">
    <property type="component" value="Chromosome 04"/>
</dbReference>
<dbReference type="PANTHER" id="PTHR21301">
    <property type="entry name" value="REVERSE TRANSCRIPTASE"/>
    <property type="match status" value="1"/>
</dbReference>
<gene>
    <name evidence="1" type="ORF">PECUL_23A024298</name>
</gene>
<accession>A0AAD1RYB5</accession>
<protein>
    <submittedName>
        <fullName evidence="1">Uncharacterized protein</fullName>
    </submittedName>
</protein>
<organism evidence="1 2">
    <name type="scientific">Pelobates cultripes</name>
    <name type="common">Western spadefoot toad</name>
    <dbReference type="NCBI Taxonomy" id="61616"/>
    <lineage>
        <taxon>Eukaryota</taxon>
        <taxon>Metazoa</taxon>
        <taxon>Chordata</taxon>
        <taxon>Craniata</taxon>
        <taxon>Vertebrata</taxon>
        <taxon>Euteleostomi</taxon>
        <taxon>Amphibia</taxon>
        <taxon>Batrachia</taxon>
        <taxon>Anura</taxon>
        <taxon>Pelobatoidea</taxon>
        <taxon>Pelobatidae</taxon>
        <taxon>Pelobates</taxon>
    </lineage>
</organism>
<dbReference type="AlphaFoldDB" id="A0AAD1RYB5"/>
<keyword evidence="2" id="KW-1185">Reference proteome</keyword>
<evidence type="ECO:0000313" key="2">
    <source>
        <dbReference type="Proteomes" id="UP001295444"/>
    </source>
</evidence>
<sequence length="152" mass="17505">ISVNKKKENLTKRKKQALKSLKDNRELVIRQADKGGSIVVLNRDDYMKESQRILGDSNTYKILKSNPTCNFKKKLYEILDEGFKKGIIDKDEFDYLFISSPKTAVFYYLPKVHKSLISPPGRPIISGIGSMTSNISQYIDFFLQKYVTQTRS</sequence>
<reference evidence="1" key="1">
    <citation type="submission" date="2022-03" db="EMBL/GenBank/DDBJ databases">
        <authorList>
            <person name="Alioto T."/>
            <person name="Alioto T."/>
            <person name="Gomez Garrido J."/>
        </authorList>
    </citation>
    <scope>NUCLEOTIDE SEQUENCE</scope>
</reference>
<dbReference type="PANTHER" id="PTHR21301:SF10">
    <property type="entry name" value="REVERSE TRANSCRIPTASE DOMAIN-CONTAINING PROTEIN"/>
    <property type="match status" value="1"/>
</dbReference>
<proteinExistence type="predicted"/>
<evidence type="ECO:0000313" key="1">
    <source>
        <dbReference type="EMBL" id="CAH2283132.1"/>
    </source>
</evidence>
<name>A0AAD1RYB5_PELCU</name>
<feature type="non-terminal residue" evidence="1">
    <location>
        <position position="152"/>
    </location>
</feature>
<feature type="non-terminal residue" evidence="1">
    <location>
        <position position="1"/>
    </location>
</feature>
<dbReference type="EMBL" id="OW240915">
    <property type="protein sequence ID" value="CAH2283132.1"/>
    <property type="molecule type" value="Genomic_DNA"/>
</dbReference>